<dbReference type="CDD" id="cd20625">
    <property type="entry name" value="CYP164-like"/>
    <property type="match status" value="1"/>
</dbReference>
<keyword evidence="4" id="KW-1185">Reference proteome</keyword>
<dbReference type="InterPro" id="IPR036396">
    <property type="entry name" value="Cyt_P450_sf"/>
</dbReference>
<gene>
    <name evidence="3" type="ORF">VSH64_14200</name>
</gene>
<dbReference type="PANTHER" id="PTHR46696:SF1">
    <property type="entry name" value="CYTOCHROME P450 YJIB-RELATED"/>
    <property type="match status" value="1"/>
</dbReference>
<keyword evidence="2" id="KW-0479">Metal-binding</keyword>
<evidence type="ECO:0000256" key="1">
    <source>
        <dbReference type="ARBA" id="ARBA00010617"/>
    </source>
</evidence>
<dbReference type="InterPro" id="IPR017972">
    <property type="entry name" value="Cyt_P450_CS"/>
</dbReference>
<keyword evidence="2" id="KW-0408">Iron</keyword>
<sequence length="408" mass="45261">MSAPARFNPLGAAFRADPYPQYRQLRETRPVHKTLGMWVLTRHEDVQRVLRDRSFSAGLIPRLVTKQAERTPGIDVTRIEQLGRKSLVFTDNPDHARLRGLVNRVFTAPAVATLRPLVEKVAGELLDRTATADGFDAIDDFAAPLPVAVLSQWLALPDDLRAQVGRWTHDIRFLLEPGLMRGDDFTHVCAVVEQFVAALEEVLRERRAHPGDDLVSRLLATETGGGDRLADEELIFVCVMCFVAGNETTKSLIGNGLVALARHPEQAALLRRRPELVRAAVQEMLRYDCPLQLTKRLATRDVEIGGATVREGDQVLLCLGAANRDPEVFARPEEFDVTRDAKGHLAFGHGMHGCLGGLLAELQAEVAFEQLLRRAGHFTPDVDEIEYQDHSFIVRGPRHLPLSLGGAR</sequence>
<reference evidence="3 4" key="1">
    <citation type="journal article" date="2015" name="Int. J. Syst. Evol. Microbiol.">
        <title>Amycolatopsis rhabdoformis sp. nov., an actinomycete isolated from a tropical forest soil.</title>
        <authorList>
            <person name="Souza W.R."/>
            <person name="Silva R.E."/>
            <person name="Goodfellow M."/>
            <person name="Busarakam K."/>
            <person name="Figueiro F.S."/>
            <person name="Ferreira D."/>
            <person name="Rodrigues-Filho E."/>
            <person name="Moraes L.A.B."/>
            <person name="Zucchi T.D."/>
        </authorList>
    </citation>
    <scope>NUCLEOTIDE SEQUENCE [LARGE SCALE GENOMIC DNA]</scope>
    <source>
        <strain evidence="3 4">NCIMB 14900</strain>
    </source>
</reference>
<dbReference type="PANTHER" id="PTHR46696">
    <property type="entry name" value="P450, PUTATIVE (EUROFUNG)-RELATED"/>
    <property type="match status" value="1"/>
</dbReference>
<name>A0ABZ1IFR2_9PSEU</name>
<keyword evidence="2" id="KW-0503">Monooxygenase</keyword>
<evidence type="ECO:0000313" key="3">
    <source>
        <dbReference type="EMBL" id="WSE33252.1"/>
    </source>
</evidence>
<dbReference type="RefSeq" id="WP_326836051.1">
    <property type="nucleotide sequence ID" value="NZ_CP142149.1"/>
</dbReference>
<protein>
    <submittedName>
        <fullName evidence="3">Cytochrome P450</fullName>
    </submittedName>
</protein>
<dbReference type="PRINTS" id="PR00359">
    <property type="entry name" value="BP450"/>
</dbReference>
<keyword evidence="2" id="KW-0349">Heme</keyword>
<dbReference type="SUPFAM" id="SSF48264">
    <property type="entry name" value="Cytochrome P450"/>
    <property type="match status" value="1"/>
</dbReference>
<dbReference type="PROSITE" id="PS00086">
    <property type="entry name" value="CYTOCHROME_P450"/>
    <property type="match status" value="1"/>
</dbReference>
<dbReference type="Proteomes" id="UP001330812">
    <property type="component" value="Chromosome"/>
</dbReference>
<dbReference type="Pfam" id="PF00067">
    <property type="entry name" value="p450"/>
    <property type="match status" value="1"/>
</dbReference>
<evidence type="ECO:0000256" key="2">
    <source>
        <dbReference type="RuleBase" id="RU000461"/>
    </source>
</evidence>
<dbReference type="InterPro" id="IPR002397">
    <property type="entry name" value="Cyt_P450_B"/>
</dbReference>
<proteinExistence type="inferred from homology"/>
<accession>A0ABZ1IFR2</accession>
<dbReference type="Gene3D" id="1.10.630.10">
    <property type="entry name" value="Cytochrome P450"/>
    <property type="match status" value="1"/>
</dbReference>
<dbReference type="EMBL" id="CP142149">
    <property type="protein sequence ID" value="WSE33252.1"/>
    <property type="molecule type" value="Genomic_DNA"/>
</dbReference>
<keyword evidence="2" id="KW-0560">Oxidoreductase</keyword>
<evidence type="ECO:0000313" key="4">
    <source>
        <dbReference type="Proteomes" id="UP001330812"/>
    </source>
</evidence>
<comment type="similarity">
    <text evidence="1 2">Belongs to the cytochrome P450 family.</text>
</comment>
<organism evidence="3 4">
    <name type="scientific">Amycolatopsis rhabdoformis</name>
    <dbReference type="NCBI Taxonomy" id="1448059"/>
    <lineage>
        <taxon>Bacteria</taxon>
        <taxon>Bacillati</taxon>
        <taxon>Actinomycetota</taxon>
        <taxon>Actinomycetes</taxon>
        <taxon>Pseudonocardiales</taxon>
        <taxon>Pseudonocardiaceae</taxon>
        <taxon>Amycolatopsis</taxon>
    </lineage>
</organism>
<dbReference type="InterPro" id="IPR001128">
    <property type="entry name" value="Cyt_P450"/>
</dbReference>